<keyword evidence="2" id="KW-0479">Metal-binding</keyword>
<accession>A0AAD2FQ72</accession>
<evidence type="ECO:0000313" key="5">
    <source>
        <dbReference type="EMBL" id="CAJ1949324.1"/>
    </source>
</evidence>
<reference evidence="5" key="1">
    <citation type="submission" date="2023-08" db="EMBL/GenBank/DDBJ databases">
        <authorList>
            <person name="Audoor S."/>
            <person name="Bilcke G."/>
        </authorList>
    </citation>
    <scope>NUCLEOTIDE SEQUENCE</scope>
</reference>
<dbReference type="PROSITE" id="PS50103">
    <property type="entry name" value="ZF_C3H1"/>
    <property type="match status" value="3"/>
</dbReference>
<feature type="compositionally biased region" description="Low complexity" evidence="3">
    <location>
        <begin position="203"/>
        <end position="213"/>
    </location>
</feature>
<feature type="domain" description="C3H1-type" evidence="4">
    <location>
        <begin position="450"/>
        <end position="477"/>
    </location>
</feature>
<keyword evidence="6" id="KW-1185">Reference proteome</keyword>
<feature type="compositionally biased region" description="Polar residues" evidence="3">
    <location>
        <begin position="78"/>
        <end position="88"/>
    </location>
</feature>
<feature type="compositionally biased region" description="Polar residues" evidence="3">
    <location>
        <begin position="358"/>
        <end position="374"/>
    </location>
</feature>
<dbReference type="GO" id="GO:0008270">
    <property type="term" value="F:zinc ion binding"/>
    <property type="evidence" value="ECO:0007669"/>
    <property type="project" value="UniProtKB-KW"/>
</dbReference>
<dbReference type="Proteomes" id="UP001295423">
    <property type="component" value="Unassembled WGS sequence"/>
</dbReference>
<feature type="compositionally biased region" description="Polar residues" evidence="3">
    <location>
        <begin position="167"/>
        <end position="176"/>
    </location>
</feature>
<evidence type="ECO:0000256" key="1">
    <source>
        <dbReference type="ARBA" id="ARBA00022737"/>
    </source>
</evidence>
<evidence type="ECO:0000256" key="2">
    <source>
        <dbReference type="PROSITE-ProRule" id="PRU00723"/>
    </source>
</evidence>
<feature type="domain" description="C3H1-type" evidence="4">
    <location>
        <begin position="421"/>
        <end position="449"/>
    </location>
</feature>
<feature type="compositionally biased region" description="Basic and acidic residues" evidence="3">
    <location>
        <begin position="121"/>
        <end position="150"/>
    </location>
</feature>
<dbReference type="InterPro" id="IPR000571">
    <property type="entry name" value="Znf_CCCH"/>
</dbReference>
<dbReference type="AlphaFoldDB" id="A0AAD2FQ72"/>
<dbReference type="InterPro" id="IPR045348">
    <property type="entry name" value="CPSF4/Yth1"/>
</dbReference>
<protein>
    <recommendedName>
        <fullName evidence="4">C3H1-type domain-containing protein</fullName>
    </recommendedName>
</protein>
<dbReference type="EMBL" id="CAKOGP040001758">
    <property type="protein sequence ID" value="CAJ1949324.1"/>
    <property type="molecule type" value="Genomic_DNA"/>
</dbReference>
<dbReference type="PANTHER" id="PTHR23102:SF24">
    <property type="entry name" value="CLEAVAGE AND POLYADENYLATION SPECIFICITY FACTOR SUBUNIT 4"/>
    <property type="match status" value="1"/>
</dbReference>
<proteinExistence type="predicted"/>
<feature type="domain" description="C3H1-type" evidence="4">
    <location>
        <begin position="392"/>
        <end position="419"/>
    </location>
</feature>
<evidence type="ECO:0000259" key="4">
    <source>
        <dbReference type="PROSITE" id="PS50103"/>
    </source>
</evidence>
<feature type="region of interest" description="Disordered" evidence="3">
    <location>
        <begin position="253"/>
        <end position="334"/>
    </location>
</feature>
<dbReference type="Gene3D" id="4.10.1000.10">
    <property type="entry name" value="Zinc finger, CCCH-type"/>
    <property type="match status" value="1"/>
</dbReference>
<feature type="compositionally biased region" description="Basic and acidic residues" evidence="3">
    <location>
        <begin position="90"/>
        <end position="102"/>
    </location>
</feature>
<feature type="zinc finger region" description="C3H1-type" evidence="2">
    <location>
        <begin position="392"/>
        <end position="419"/>
    </location>
</feature>
<dbReference type="PANTHER" id="PTHR23102">
    <property type="entry name" value="CLEAVAGE AND POLYADENYLATION SPECIFICITY FACTOR SUBUNIT 4-RELATED"/>
    <property type="match status" value="1"/>
</dbReference>
<feature type="compositionally biased region" description="Polar residues" evidence="3">
    <location>
        <begin position="307"/>
        <end position="332"/>
    </location>
</feature>
<feature type="zinc finger region" description="C3H1-type" evidence="2">
    <location>
        <begin position="421"/>
        <end position="449"/>
    </location>
</feature>
<evidence type="ECO:0000313" key="6">
    <source>
        <dbReference type="Proteomes" id="UP001295423"/>
    </source>
</evidence>
<feature type="region of interest" description="Disordered" evidence="3">
    <location>
        <begin position="347"/>
        <end position="377"/>
    </location>
</feature>
<keyword evidence="2" id="KW-0863">Zinc-finger</keyword>
<dbReference type="SMART" id="SM00356">
    <property type="entry name" value="ZnF_C3H1"/>
    <property type="match status" value="3"/>
</dbReference>
<dbReference type="GO" id="GO:0003723">
    <property type="term" value="F:RNA binding"/>
    <property type="evidence" value="ECO:0007669"/>
    <property type="project" value="InterPro"/>
</dbReference>
<sequence length="481" mass="52524">MTIIGYSGRGRGREKGRGRGRGWGRGGDRGRSVTYQSYAGGQGRGRGRFSYRYQQQQLYSASSGNSGNPSHKWVRNGNEATNAESNGNLGEEKSTQEQDFVKRGKNQLILKTDKPSGLYSEKNEESSTKTSSDSKMDGESIGKPESEHTDSQLPNTSTFVIIETETNKLISSGSRNDTSREEDKPDAQSSENKMEDKVDTTMPSQPSSSQKPAPNRPAVSELKVNSIGNRSAILGADGSMLSTHLKKVASHKLVASGASSKPGVPARRTNHPGPPHWKSGNTKKRPPPRSGRPRPGAAKRIAIEVTNKASGEQEQPITQDGSTANEGSLSSEPTEKLTDFAYRQTSARVQRGNDSKSLKWSANGGSTVSSSIHQSGRPLRRNMGLVRVQPNTGKTPICKTFLRGINCTDKYCKKRHDIPKEFSVPVCSFFQRHGNCLKGESCPFRHIKVNPRAMVCPSFAVLGFCDDPDCNMKHERSKPKK</sequence>
<keyword evidence="2" id="KW-0862">Zinc</keyword>
<feature type="compositionally biased region" description="Polar residues" evidence="3">
    <location>
        <begin position="52"/>
        <end position="69"/>
    </location>
</feature>
<gene>
    <name evidence="5" type="ORF">CYCCA115_LOCUS12037</name>
</gene>
<feature type="region of interest" description="Disordered" evidence="3">
    <location>
        <begin position="1"/>
        <end position="224"/>
    </location>
</feature>
<feature type="zinc finger region" description="C3H1-type" evidence="2">
    <location>
        <begin position="450"/>
        <end position="477"/>
    </location>
</feature>
<organism evidence="5 6">
    <name type="scientific">Cylindrotheca closterium</name>
    <dbReference type="NCBI Taxonomy" id="2856"/>
    <lineage>
        <taxon>Eukaryota</taxon>
        <taxon>Sar</taxon>
        <taxon>Stramenopiles</taxon>
        <taxon>Ochrophyta</taxon>
        <taxon>Bacillariophyta</taxon>
        <taxon>Bacillariophyceae</taxon>
        <taxon>Bacillariophycidae</taxon>
        <taxon>Bacillariales</taxon>
        <taxon>Bacillariaceae</taxon>
        <taxon>Cylindrotheca</taxon>
    </lineage>
</organism>
<comment type="caution">
    <text evidence="5">The sequence shown here is derived from an EMBL/GenBank/DDBJ whole genome shotgun (WGS) entry which is preliminary data.</text>
</comment>
<name>A0AAD2FQ72_9STRA</name>
<keyword evidence="1" id="KW-0677">Repeat</keyword>
<feature type="compositionally biased region" description="Basic and acidic residues" evidence="3">
    <location>
        <begin position="177"/>
        <end position="199"/>
    </location>
</feature>
<evidence type="ECO:0000256" key="3">
    <source>
        <dbReference type="SAM" id="MobiDB-lite"/>
    </source>
</evidence>